<sequence>MFMYAERFARKGHKDLDDLQKTLLEFYHDREAPFDKASYTKVKIIIRRGSAFCLLMGEPPFSATPQALARQDGIMRSACQILGVISILYEVARRPEYASFIVTPPVPLEQIFLWVEFLHPMNGRPFPLQGVATYKSITSLSMMIRKILVCDEDYVAPFIRNNPRAMFLVMDLWAHCTTYLRGSGVEHLAQTIRTVSDSLNAIVIAVVSDDASKSAFAHELNQAVGGNTMRLFQHIAAQTRFLERTETPVSEITVWSSHFRLARTLLFISGCTDAVSPRRFMRQIISGAQYCLQPQTTARTRDAMREAASLAADVLWELITGKMSTQNIIHAVKEGMFCLFVQLRMNFGDIPNVLRLGITLLNSFWLPTVLRAFRSRYKRALDCDKVTLEQGKEVASAFHMHWDAYSICKEIKPWMHAIPCHGDAIEHCGSGVKPCICGEVFYCSQRCQRRHWYAHHREECCFTENGVWRLKGAITLKDATFLIDSAQSAIARDLASGEMATQLAGHEFLPGEQPCICVYLGTASVDILPDAKAIADEFLCPLVRIEGARCNKNEGSVTVQLCLRMGKHNVRTSLPFVYSLEQLYKACGVTK</sequence>
<keyword evidence="3" id="KW-0862">Zinc</keyword>
<organism evidence="6 7">
    <name type="scientific">Schizophyllum amplum</name>
    <dbReference type="NCBI Taxonomy" id="97359"/>
    <lineage>
        <taxon>Eukaryota</taxon>
        <taxon>Fungi</taxon>
        <taxon>Dikarya</taxon>
        <taxon>Basidiomycota</taxon>
        <taxon>Agaricomycotina</taxon>
        <taxon>Agaricomycetes</taxon>
        <taxon>Agaricomycetidae</taxon>
        <taxon>Agaricales</taxon>
        <taxon>Schizophyllaceae</taxon>
        <taxon>Schizophyllum</taxon>
    </lineage>
</organism>
<evidence type="ECO:0000256" key="3">
    <source>
        <dbReference type="ARBA" id="ARBA00022833"/>
    </source>
</evidence>
<gene>
    <name evidence="6" type="ORF">BD626DRAFT_482795</name>
</gene>
<evidence type="ECO:0000313" key="7">
    <source>
        <dbReference type="Proteomes" id="UP000320762"/>
    </source>
</evidence>
<evidence type="ECO:0000256" key="2">
    <source>
        <dbReference type="ARBA" id="ARBA00022771"/>
    </source>
</evidence>
<feature type="domain" description="MYND-type" evidence="5">
    <location>
        <begin position="425"/>
        <end position="460"/>
    </location>
</feature>
<dbReference type="EMBL" id="VDMD01000003">
    <property type="protein sequence ID" value="TRM66485.1"/>
    <property type="molecule type" value="Genomic_DNA"/>
</dbReference>
<protein>
    <recommendedName>
        <fullName evidence="5">MYND-type domain-containing protein</fullName>
    </recommendedName>
</protein>
<dbReference type="Proteomes" id="UP000320762">
    <property type="component" value="Unassembled WGS sequence"/>
</dbReference>
<accession>A0A550CNX0</accession>
<comment type="caution">
    <text evidence="6">The sequence shown here is derived from an EMBL/GenBank/DDBJ whole genome shotgun (WGS) entry which is preliminary data.</text>
</comment>
<keyword evidence="1" id="KW-0479">Metal-binding</keyword>
<evidence type="ECO:0000256" key="4">
    <source>
        <dbReference type="PROSITE-ProRule" id="PRU00134"/>
    </source>
</evidence>
<proteinExistence type="predicted"/>
<evidence type="ECO:0000313" key="6">
    <source>
        <dbReference type="EMBL" id="TRM66485.1"/>
    </source>
</evidence>
<dbReference type="GO" id="GO:0008270">
    <property type="term" value="F:zinc ion binding"/>
    <property type="evidence" value="ECO:0007669"/>
    <property type="project" value="UniProtKB-KW"/>
</dbReference>
<dbReference type="PROSITE" id="PS50865">
    <property type="entry name" value="ZF_MYND_2"/>
    <property type="match status" value="1"/>
</dbReference>
<dbReference type="Pfam" id="PF01753">
    <property type="entry name" value="zf-MYND"/>
    <property type="match status" value="1"/>
</dbReference>
<keyword evidence="7" id="KW-1185">Reference proteome</keyword>
<dbReference type="AlphaFoldDB" id="A0A550CNX0"/>
<dbReference type="InterPro" id="IPR002893">
    <property type="entry name" value="Znf_MYND"/>
</dbReference>
<evidence type="ECO:0000256" key="1">
    <source>
        <dbReference type="ARBA" id="ARBA00022723"/>
    </source>
</evidence>
<name>A0A550CNX0_9AGAR</name>
<keyword evidence="2 4" id="KW-0863">Zinc-finger</keyword>
<reference evidence="6 7" key="1">
    <citation type="journal article" date="2019" name="New Phytol.">
        <title>Comparative genomics reveals unique wood-decay strategies and fruiting body development in the Schizophyllaceae.</title>
        <authorList>
            <person name="Almasi E."/>
            <person name="Sahu N."/>
            <person name="Krizsan K."/>
            <person name="Balint B."/>
            <person name="Kovacs G.M."/>
            <person name="Kiss B."/>
            <person name="Cseklye J."/>
            <person name="Drula E."/>
            <person name="Henrissat B."/>
            <person name="Nagy I."/>
            <person name="Chovatia M."/>
            <person name="Adam C."/>
            <person name="LaButti K."/>
            <person name="Lipzen A."/>
            <person name="Riley R."/>
            <person name="Grigoriev I.V."/>
            <person name="Nagy L.G."/>
        </authorList>
    </citation>
    <scope>NUCLEOTIDE SEQUENCE [LARGE SCALE GENOMIC DNA]</scope>
    <source>
        <strain evidence="6 7">NL-1724</strain>
    </source>
</reference>
<evidence type="ECO:0000259" key="5">
    <source>
        <dbReference type="PROSITE" id="PS50865"/>
    </source>
</evidence>
<dbReference type="OrthoDB" id="2883220at2759"/>